<dbReference type="Proteomes" id="UP000184485">
    <property type="component" value="Unassembled WGS sequence"/>
</dbReference>
<dbReference type="EMBL" id="FQUP01000003">
    <property type="protein sequence ID" value="SHG07825.1"/>
    <property type="molecule type" value="Genomic_DNA"/>
</dbReference>
<accession>A0A1M5GW47</accession>
<sequence length="45" mass="4470">MRIAIALIVTVFALAGCQTAQQAGSPGSCNQAGSTMDAPVMCPGM</sequence>
<feature type="chain" id="PRO_5011957217" description="Lipoprotein" evidence="1">
    <location>
        <begin position="23"/>
        <end position="45"/>
    </location>
</feature>
<dbReference type="PROSITE" id="PS51257">
    <property type="entry name" value="PROKAR_LIPOPROTEIN"/>
    <property type="match status" value="1"/>
</dbReference>
<keyword evidence="1" id="KW-0732">Signal</keyword>
<proteinExistence type="predicted"/>
<evidence type="ECO:0000256" key="1">
    <source>
        <dbReference type="SAM" id="SignalP"/>
    </source>
</evidence>
<reference evidence="2 3" key="1">
    <citation type="submission" date="2016-11" db="EMBL/GenBank/DDBJ databases">
        <authorList>
            <person name="Jaros S."/>
            <person name="Januszkiewicz K."/>
            <person name="Wedrychowicz H."/>
        </authorList>
    </citation>
    <scope>NUCLEOTIDE SEQUENCE [LARGE SCALE GENOMIC DNA]</scope>
    <source>
        <strain evidence="2 3">DSM 19436</strain>
    </source>
</reference>
<gene>
    <name evidence="2" type="ORF">SAMN02745157_3538</name>
</gene>
<evidence type="ECO:0008006" key="4">
    <source>
        <dbReference type="Google" id="ProtNLM"/>
    </source>
</evidence>
<organism evidence="2 3">
    <name type="scientific">Kaistia soli DSM 19436</name>
    <dbReference type="NCBI Taxonomy" id="1122133"/>
    <lineage>
        <taxon>Bacteria</taxon>
        <taxon>Pseudomonadati</taxon>
        <taxon>Pseudomonadota</taxon>
        <taxon>Alphaproteobacteria</taxon>
        <taxon>Hyphomicrobiales</taxon>
        <taxon>Kaistiaceae</taxon>
        <taxon>Kaistia</taxon>
    </lineage>
</organism>
<keyword evidence="3" id="KW-1185">Reference proteome</keyword>
<feature type="signal peptide" evidence="1">
    <location>
        <begin position="1"/>
        <end position="22"/>
    </location>
</feature>
<evidence type="ECO:0000313" key="3">
    <source>
        <dbReference type="Proteomes" id="UP000184485"/>
    </source>
</evidence>
<evidence type="ECO:0000313" key="2">
    <source>
        <dbReference type="EMBL" id="SHG07825.1"/>
    </source>
</evidence>
<name>A0A1M5GW47_9HYPH</name>
<protein>
    <recommendedName>
        <fullName evidence="4">Lipoprotein</fullName>
    </recommendedName>
</protein>
<dbReference type="AlphaFoldDB" id="A0A1M5GW47"/>